<organism evidence="1">
    <name type="scientific">marine sediment metagenome</name>
    <dbReference type="NCBI Taxonomy" id="412755"/>
    <lineage>
        <taxon>unclassified sequences</taxon>
        <taxon>metagenomes</taxon>
        <taxon>ecological metagenomes</taxon>
    </lineage>
</organism>
<sequence length="322" mass="35720">MVYSILSEARIRHSVAPKQPDVIQYQVVWDINRDLKDWTTFVNMDIVGAWGGFLFGTKRASDNSYISPSSDFLAVDALVNDRIFFRMKYDQHPNSNESTTWGKITWTTAGDPLFDEPKTQTFEVIADGRWRLYEINMGENPNWVGLINRVRFYPCEDGFINDEFFLGFFEIGTSAFDFSFDSDVAGAAGFAQAGQLVLGSTVIEKGVNDKLIVNIDNYGDVQITLTPQEVTSFLLARDISLQLGKVAVGGYVRAECFLADDGQFMRIESGTRAVDSSVVIKDGPNSVGRDLGFLDDVGFFIGTKGTGSDPSSTYEPLSAYKP</sequence>
<comment type="caution">
    <text evidence="1">The sequence shown here is derived from an EMBL/GenBank/DDBJ whole genome shotgun (WGS) entry which is preliminary data.</text>
</comment>
<evidence type="ECO:0000313" key="1">
    <source>
        <dbReference type="EMBL" id="KKL05522.1"/>
    </source>
</evidence>
<protein>
    <submittedName>
        <fullName evidence="1">Uncharacterized protein</fullName>
    </submittedName>
</protein>
<feature type="non-terminal residue" evidence="1">
    <location>
        <position position="322"/>
    </location>
</feature>
<gene>
    <name evidence="1" type="ORF">LCGC14_2605200</name>
</gene>
<proteinExistence type="predicted"/>
<accession>A0A0F9AVB2</accession>
<dbReference type="AlphaFoldDB" id="A0A0F9AVB2"/>
<dbReference type="EMBL" id="LAZR01044079">
    <property type="protein sequence ID" value="KKL05522.1"/>
    <property type="molecule type" value="Genomic_DNA"/>
</dbReference>
<name>A0A0F9AVB2_9ZZZZ</name>
<reference evidence="1" key="1">
    <citation type="journal article" date="2015" name="Nature">
        <title>Complex archaea that bridge the gap between prokaryotes and eukaryotes.</title>
        <authorList>
            <person name="Spang A."/>
            <person name="Saw J.H."/>
            <person name="Jorgensen S.L."/>
            <person name="Zaremba-Niedzwiedzka K."/>
            <person name="Martijn J."/>
            <person name="Lind A.E."/>
            <person name="van Eijk R."/>
            <person name="Schleper C."/>
            <person name="Guy L."/>
            <person name="Ettema T.J."/>
        </authorList>
    </citation>
    <scope>NUCLEOTIDE SEQUENCE</scope>
</reference>